<dbReference type="GO" id="GO:0003677">
    <property type="term" value="F:DNA binding"/>
    <property type="evidence" value="ECO:0007669"/>
    <property type="project" value="UniProtKB-KW"/>
</dbReference>
<keyword evidence="5" id="KW-0804">Transcription</keyword>
<dbReference type="GO" id="GO:0030170">
    <property type="term" value="F:pyridoxal phosphate binding"/>
    <property type="evidence" value="ECO:0007669"/>
    <property type="project" value="InterPro"/>
</dbReference>
<evidence type="ECO:0000256" key="2">
    <source>
        <dbReference type="ARBA" id="ARBA00022898"/>
    </source>
</evidence>
<comment type="caution">
    <text evidence="7">The sequence shown here is derived from an EMBL/GenBank/DDBJ whole genome shotgun (WGS) entry which is preliminary data.</text>
</comment>
<dbReference type="InterPro" id="IPR051446">
    <property type="entry name" value="HTH_trans_reg/aminotransferase"/>
</dbReference>
<dbReference type="Pfam" id="PF00155">
    <property type="entry name" value="Aminotran_1_2"/>
    <property type="match status" value="1"/>
</dbReference>
<evidence type="ECO:0000256" key="3">
    <source>
        <dbReference type="ARBA" id="ARBA00023015"/>
    </source>
</evidence>
<dbReference type="OrthoDB" id="9802328at2"/>
<dbReference type="PRINTS" id="PR00035">
    <property type="entry name" value="HTHGNTR"/>
</dbReference>
<keyword evidence="2" id="KW-0663">Pyridoxal phosphate</keyword>
<feature type="domain" description="HTH gntR-type" evidence="6">
    <location>
        <begin position="19"/>
        <end position="87"/>
    </location>
</feature>
<reference evidence="8" key="2">
    <citation type="submission" date="2019-02" db="EMBL/GenBank/DDBJ databases">
        <title>Granulicella sibirica sp. nov., a psychrotolerant acidobacterium isolated from an organic soil layer in forested tundra, West Siberia.</title>
        <authorList>
            <person name="Oshkin I.Y."/>
            <person name="Kulichevskaya I.S."/>
            <person name="Rijpstra W.I.C."/>
            <person name="Sinninghe Damste J.S."/>
            <person name="Rakitin A.L."/>
            <person name="Ravin N.V."/>
            <person name="Dedysh S.N."/>
        </authorList>
    </citation>
    <scope>NUCLEOTIDE SEQUENCE [LARGE SCALE GENOMIC DNA]</scope>
    <source>
        <strain evidence="8">AF10</strain>
    </source>
</reference>
<dbReference type="Proteomes" id="UP000289437">
    <property type="component" value="Unassembled WGS sequence"/>
</dbReference>
<reference evidence="7 8" key="1">
    <citation type="submission" date="2018-11" db="EMBL/GenBank/DDBJ databases">
        <authorList>
            <person name="Mardanov A.V."/>
            <person name="Ravin N.V."/>
            <person name="Dedysh S.N."/>
        </authorList>
    </citation>
    <scope>NUCLEOTIDE SEQUENCE [LARGE SCALE GENOMIC DNA]</scope>
    <source>
        <strain evidence="7 8">AF10</strain>
    </source>
</reference>
<proteinExistence type="inferred from homology"/>
<dbReference type="InterPro" id="IPR015424">
    <property type="entry name" value="PyrdxlP-dep_Trfase"/>
</dbReference>
<evidence type="ECO:0000256" key="5">
    <source>
        <dbReference type="ARBA" id="ARBA00023163"/>
    </source>
</evidence>
<dbReference type="InterPro" id="IPR036388">
    <property type="entry name" value="WH-like_DNA-bd_sf"/>
</dbReference>
<dbReference type="Pfam" id="PF00392">
    <property type="entry name" value="GntR"/>
    <property type="match status" value="1"/>
</dbReference>
<evidence type="ECO:0000256" key="1">
    <source>
        <dbReference type="ARBA" id="ARBA00005384"/>
    </source>
</evidence>
<dbReference type="CDD" id="cd00609">
    <property type="entry name" value="AAT_like"/>
    <property type="match status" value="1"/>
</dbReference>
<dbReference type="PANTHER" id="PTHR46577:SF1">
    <property type="entry name" value="HTH-TYPE TRANSCRIPTIONAL REGULATORY PROTEIN GABR"/>
    <property type="match status" value="1"/>
</dbReference>
<comment type="similarity">
    <text evidence="1">In the C-terminal section; belongs to the class-I pyridoxal-phosphate-dependent aminotransferase family.</text>
</comment>
<dbReference type="InterPro" id="IPR036390">
    <property type="entry name" value="WH_DNA-bd_sf"/>
</dbReference>
<dbReference type="Gene3D" id="1.10.10.10">
    <property type="entry name" value="Winged helix-like DNA-binding domain superfamily/Winged helix DNA-binding domain"/>
    <property type="match status" value="1"/>
</dbReference>
<dbReference type="PROSITE" id="PS50949">
    <property type="entry name" value="HTH_GNTR"/>
    <property type="match status" value="1"/>
</dbReference>
<keyword evidence="7" id="KW-0032">Aminotransferase</keyword>
<protein>
    <submittedName>
        <fullName evidence="7">Transcriptional regulator, GntR family domain / Aspartate aminotransferase</fullName>
    </submittedName>
</protein>
<dbReference type="EMBL" id="RDSM01000001">
    <property type="protein sequence ID" value="RXH58162.1"/>
    <property type="molecule type" value="Genomic_DNA"/>
</dbReference>
<dbReference type="SUPFAM" id="SSF53383">
    <property type="entry name" value="PLP-dependent transferases"/>
    <property type="match status" value="1"/>
</dbReference>
<dbReference type="Gene3D" id="3.40.640.10">
    <property type="entry name" value="Type I PLP-dependent aspartate aminotransferase-like (Major domain)"/>
    <property type="match status" value="1"/>
</dbReference>
<evidence type="ECO:0000313" key="7">
    <source>
        <dbReference type="EMBL" id="RXH58162.1"/>
    </source>
</evidence>
<evidence type="ECO:0000256" key="4">
    <source>
        <dbReference type="ARBA" id="ARBA00023125"/>
    </source>
</evidence>
<dbReference type="CDD" id="cd07377">
    <property type="entry name" value="WHTH_GntR"/>
    <property type="match status" value="1"/>
</dbReference>
<dbReference type="SMART" id="SM00345">
    <property type="entry name" value="HTH_GNTR"/>
    <property type="match status" value="1"/>
</dbReference>
<dbReference type="PANTHER" id="PTHR46577">
    <property type="entry name" value="HTH-TYPE TRANSCRIPTIONAL REGULATORY PROTEIN GABR"/>
    <property type="match status" value="1"/>
</dbReference>
<dbReference type="GO" id="GO:0003700">
    <property type="term" value="F:DNA-binding transcription factor activity"/>
    <property type="evidence" value="ECO:0007669"/>
    <property type="project" value="InterPro"/>
</dbReference>
<dbReference type="InterPro" id="IPR004839">
    <property type="entry name" value="Aminotransferase_I/II_large"/>
</dbReference>
<dbReference type="RefSeq" id="WP_128912203.1">
    <property type="nucleotide sequence ID" value="NZ_RDSM01000001.1"/>
</dbReference>
<dbReference type="InterPro" id="IPR000524">
    <property type="entry name" value="Tscrpt_reg_HTH_GntR"/>
</dbReference>
<keyword evidence="4" id="KW-0238">DNA-binding</keyword>
<keyword evidence="3" id="KW-0805">Transcription regulation</keyword>
<name>A0A4Q0T5F1_9BACT</name>
<organism evidence="7 8">
    <name type="scientific">Granulicella sibirica</name>
    <dbReference type="NCBI Taxonomy" id="2479048"/>
    <lineage>
        <taxon>Bacteria</taxon>
        <taxon>Pseudomonadati</taxon>
        <taxon>Acidobacteriota</taxon>
        <taxon>Terriglobia</taxon>
        <taxon>Terriglobales</taxon>
        <taxon>Acidobacteriaceae</taxon>
        <taxon>Granulicella</taxon>
    </lineage>
</organism>
<sequence>MPKLSSASELTIAERDTKVPAYKWLYAALRDEIVKGRLRPGARLPATRELAKQYGLARGTIMNSFDQLKAEGYLDAGVGSGTYVSSVLPDELLEVGAKGGTKPTAIERAERRRSTYAQRVDLFPNLELRPSRAFRTNLPALDLFPTTLWAQVASSRLRRVSMNLLLGCDAMGYQPLREAVASYLTPSRGVHCVPEQVAIVSGVQESLDLVARLLLNPGDRVCMEDPGYPGAAAAFKAACTRVSLAPTDDSGMTLHKQALRGTRLVYVTPGHQFPLGMTMSLPRRLQLLEWAAKSRAMILEDDYDSEFRYSGRPVPSLQGLDQHGVVLFTGSFSKVLFPSLRLGYLVIPPDLVDSVSALISITQRHAPLLEQAVLCDFITEGHFGRHLRRMRQVYAERRSVLQESAAKHLAGLLEITGVEAGLQTAAWLCGRLTGEAAAAAAAKRKVEVTPLSRYCQGRNLREGLHLGFAAVSAREIRSGIKDLAIALENIPIEKSL</sequence>
<dbReference type="GO" id="GO:0008483">
    <property type="term" value="F:transaminase activity"/>
    <property type="evidence" value="ECO:0007669"/>
    <property type="project" value="UniProtKB-KW"/>
</dbReference>
<evidence type="ECO:0000313" key="8">
    <source>
        <dbReference type="Proteomes" id="UP000289437"/>
    </source>
</evidence>
<gene>
    <name evidence="7" type="ORF">GRAN_1472</name>
</gene>
<keyword evidence="7" id="KW-0808">Transferase</keyword>
<evidence type="ECO:0000259" key="6">
    <source>
        <dbReference type="PROSITE" id="PS50949"/>
    </source>
</evidence>
<dbReference type="AlphaFoldDB" id="A0A4Q0T5F1"/>
<dbReference type="SUPFAM" id="SSF46785">
    <property type="entry name" value="Winged helix' DNA-binding domain"/>
    <property type="match status" value="1"/>
</dbReference>
<dbReference type="InterPro" id="IPR015421">
    <property type="entry name" value="PyrdxlP-dep_Trfase_major"/>
</dbReference>
<accession>A0A4Q0T5F1</accession>
<keyword evidence="8" id="KW-1185">Reference proteome</keyword>